<evidence type="ECO:0000313" key="14">
    <source>
        <dbReference type="Proteomes" id="UP000176786"/>
    </source>
</evidence>
<evidence type="ECO:0000256" key="2">
    <source>
        <dbReference type="ARBA" id="ARBA00001946"/>
    </source>
</evidence>
<keyword evidence="7" id="KW-0546">Nucleotide metabolism</keyword>
<dbReference type="GO" id="GO:0006772">
    <property type="term" value="P:thiamine metabolic process"/>
    <property type="evidence" value="ECO:0007669"/>
    <property type="project" value="TreeGrafter"/>
</dbReference>
<comment type="cofactor">
    <cofactor evidence="1">
        <name>Mn(2+)</name>
        <dbReference type="ChEBI" id="CHEBI:29035"/>
    </cofactor>
</comment>
<sequence length="176" mass="19627">MKIKVGSKNQTKLEAIVDTIKDYGLFKEAEVIPVAVQIEEFGHPKNLAEVVEGAKDRAEQAFVDCDYSFGIEGGLMAVPHTKTGFMETSVCAIYDGQNYYLGMSPSFEWPRKVVELILQGRDGSQAMREAGITDYPKIGTSLGAIHPLSNGRMNRKDYTKYAIIMALIHLEHPEHY</sequence>
<dbReference type="EC" id="3.6.1.73" evidence="9"/>
<proteinExistence type="predicted"/>
<comment type="caution">
    <text evidence="13">The sequence shown here is derived from an EMBL/GenBank/DDBJ whole genome shotgun (WGS) entry which is preliminary data.</text>
</comment>
<dbReference type="Gene3D" id="3.90.950.10">
    <property type="match status" value="1"/>
</dbReference>
<accession>A0A1F5P6I0</accession>
<reference evidence="13 14" key="1">
    <citation type="journal article" date="2016" name="Nat. Commun.">
        <title>Thousands of microbial genomes shed light on interconnected biogeochemical processes in an aquifer system.</title>
        <authorList>
            <person name="Anantharaman K."/>
            <person name="Brown C.T."/>
            <person name="Hug L.A."/>
            <person name="Sharon I."/>
            <person name="Castelle C.J."/>
            <person name="Probst A.J."/>
            <person name="Thomas B.C."/>
            <person name="Singh A."/>
            <person name="Wilkins M.J."/>
            <person name="Karaoz U."/>
            <person name="Brodie E.L."/>
            <person name="Williams K.H."/>
            <person name="Hubbard S.S."/>
            <person name="Banfield J.F."/>
        </authorList>
    </citation>
    <scope>NUCLEOTIDE SEQUENCE [LARGE SCALE GENOMIC DNA]</scope>
</reference>
<dbReference type="NCBIfam" id="TIGR00258">
    <property type="entry name" value="inosine/xanthosine triphosphatase"/>
    <property type="match status" value="1"/>
</dbReference>
<evidence type="ECO:0000256" key="10">
    <source>
        <dbReference type="ARBA" id="ARBA00048174"/>
    </source>
</evidence>
<dbReference type="EMBL" id="MFES01000025">
    <property type="protein sequence ID" value="OGE85587.1"/>
    <property type="molecule type" value="Genomic_DNA"/>
</dbReference>
<evidence type="ECO:0000256" key="1">
    <source>
        <dbReference type="ARBA" id="ARBA00001936"/>
    </source>
</evidence>
<dbReference type="STRING" id="1817832.A3J48_04695"/>
<dbReference type="PANTHER" id="PTHR34699">
    <property type="match status" value="1"/>
</dbReference>
<dbReference type="GO" id="GO:0046872">
    <property type="term" value="F:metal ion binding"/>
    <property type="evidence" value="ECO:0007669"/>
    <property type="project" value="UniProtKB-KW"/>
</dbReference>
<feature type="domain" description="Non-canonical purine NTP phosphatase/PRRC1" evidence="12">
    <location>
        <begin position="6"/>
        <end position="169"/>
    </location>
</feature>
<evidence type="ECO:0000256" key="3">
    <source>
        <dbReference type="ARBA" id="ARBA00022723"/>
    </source>
</evidence>
<evidence type="ECO:0000256" key="9">
    <source>
        <dbReference type="ARBA" id="ARBA00038901"/>
    </source>
</evidence>
<dbReference type="InterPro" id="IPR050299">
    <property type="entry name" value="YjjX_NTPase"/>
</dbReference>
<keyword evidence="8" id="KW-0464">Manganese</keyword>
<dbReference type="Pfam" id="PF01931">
    <property type="entry name" value="NTPase_I-T"/>
    <property type="match status" value="1"/>
</dbReference>
<keyword evidence="4" id="KW-0547">Nucleotide-binding</keyword>
<dbReference type="InterPro" id="IPR002786">
    <property type="entry name" value="Non_canon_purine_NTPase"/>
</dbReference>
<dbReference type="AlphaFoldDB" id="A0A1F5P6I0"/>
<keyword evidence="3" id="KW-0479">Metal-binding</keyword>
<gene>
    <name evidence="13" type="ORF">A3J48_04695</name>
</gene>
<name>A0A1F5P6I0_9BACT</name>
<evidence type="ECO:0000256" key="4">
    <source>
        <dbReference type="ARBA" id="ARBA00022741"/>
    </source>
</evidence>
<evidence type="ECO:0000313" key="13">
    <source>
        <dbReference type="EMBL" id="OGE85587.1"/>
    </source>
</evidence>
<dbReference type="InterPro" id="IPR029001">
    <property type="entry name" value="ITPase-like_fam"/>
</dbReference>
<evidence type="ECO:0000256" key="5">
    <source>
        <dbReference type="ARBA" id="ARBA00022801"/>
    </source>
</evidence>
<evidence type="ECO:0000256" key="7">
    <source>
        <dbReference type="ARBA" id="ARBA00023080"/>
    </source>
</evidence>
<dbReference type="InterPro" id="IPR026533">
    <property type="entry name" value="NTPase/PRRC1"/>
</dbReference>
<evidence type="ECO:0000256" key="8">
    <source>
        <dbReference type="ARBA" id="ARBA00023211"/>
    </source>
</evidence>
<dbReference type="SUPFAM" id="SSF52972">
    <property type="entry name" value="ITPase-like"/>
    <property type="match status" value="1"/>
</dbReference>
<comment type="cofactor">
    <cofactor evidence="2">
        <name>Mg(2+)</name>
        <dbReference type="ChEBI" id="CHEBI:18420"/>
    </cofactor>
</comment>
<dbReference type="GO" id="GO:0000166">
    <property type="term" value="F:nucleotide binding"/>
    <property type="evidence" value="ECO:0007669"/>
    <property type="project" value="UniProtKB-KW"/>
</dbReference>
<comment type="catalytic activity">
    <reaction evidence="10">
        <text>ITP + H2O = IDP + phosphate + H(+)</text>
        <dbReference type="Rhea" id="RHEA:28330"/>
        <dbReference type="ChEBI" id="CHEBI:15377"/>
        <dbReference type="ChEBI" id="CHEBI:15378"/>
        <dbReference type="ChEBI" id="CHEBI:43474"/>
        <dbReference type="ChEBI" id="CHEBI:58280"/>
        <dbReference type="ChEBI" id="CHEBI:61402"/>
        <dbReference type="EC" id="3.6.1.73"/>
    </reaction>
</comment>
<protein>
    <recommendedName>
        <fullName evidence="9">inosine/xanthosine triphosphatase</fullName>
        <ecNumber evidence="9">3.6.1.73</ecNumber>
    </recommendedName>
</protein>
<dbReference type="Proteomes" id="UP000176786">
    <property type="component" value="Unassembled WGS sequence"/>
</dbReference>
<keyword evidence="5" id="KW-0378">Hydrolase</keyword>
<evidence type="ECO:0000259" key="12">
    <source>
        <dbReference type="Pfam" id="PF01931"/>
    </source>
</evidence>
<dbReference type="GO" id="GO:0103023">
    <property type="term" value="F:ITPase activity"/>
    <property type="evidence" value="ECO:0007669"/>
    <property type="project" value="UniProtKB-EC"/>
</dbReference>
<evidence type="ECO:0000256" key="6">
    <source>
        <dbReference type="ARBA" id="ARBA00022842"/>
    </source>
</evidence>
<keyword evidence="6" id="KW-0460">Magnesium</keyword>
<organism evidence="13 14">
    <name type="scientific">Candidatus Doudnabacteria bacterium RIFCSPHIGHO2_02_FULL_46_11</name>
    <dbReference type="NCBI Taxonomy" id="1817832"/>
    <lineage>
        <taxon>Bacteria</taxon>
        <taxon>Candidatus Doudnaibacteriota</taxon>
    </lineage>
</organism>
<dbReference type="PANTHER" id="PTHR34699:SF2">
    <property type="entry name" value="NON-CANONICAL PURINE NTP PHOSPHATASE_PRRC1 DOMAIN-CONTAINING PROTEIN"/>
    <property type="match status" value="1"/>
</dbReference>
<dbReference type="GO" id="GO:0009117">
    <property type="term" value="P:nucleotide metabolic process"/>
    <property type="evidence" value="ECO:0007669"/>
    <property type="project" value="UniProtKB-KW"/>
</dbReference>
<comment type="catalytic activity">
    <reaction evidence="11">
        <text>XTP + H2O = XDP + phosphate + H(+)</text>
        <dbReference type="Rhea" id="RHEA:28406"/>
        <dbReference type="ChEBI" id="CHEBI:15377"/>
        <dbReference type="ChEBI" id="CHEBI:15378"/>
        <dbReference type="ChEBI" id="CHEBI:43474"/>
        <dbReference type="ChEBI" id="CHEBI:59884"/>
        <dbReference type="ChEBI" id="CHEBI:61314"/>
        <dbReference type="EC" id="3.6.1.73"/>
    </reaction>
</comment>
<evidence type="ECO:0000256" key="11">
    <source>
        <dbReference type="ARBA" id="ARBA00048781"/>
    </source>
</evidence>